<feature type="transmembrane region" description="Helical" evidence="6">
    <location>
        <begin position="69"/>
        <end position="95"/>
    </location>
</feature>
<feature type="transmembrane region" description="Helical" evidence="6">
    <location>
        <begin position="207"/>
        <end position="226"/>
    </location>
</feature>
<feature type="transmembrane region" description="Helical" evidence="6">
    <location>
        <begin position="810"/>
        <end position="829"/>
    </location>
</feature>
<sequence length="991" mass="111004">MEDKNQSEVLTIKDSTKIIKSGEPIDAEPLKLKVYKKRWLILIIYMIYAGSNSAQWIEYSIITNIVTRYYGVSSIMVDWTSMSFMAFYVMFIFPVSYMTDKCGLRWTTIIGAGFNCLGAWIKTFSIQPDRFYVAFIGQSIVAFAQTMVLPLPGRVAAQWFPPTQLSTATSLGVFGNQLGVALGFLLGPIIVKNHNNLDDIGKDLSRLCWMVTIVCTIVFVLVLTLFQNEPKLPPNEMRALQKISRTEKREEYVEPIKRLCKNKNFIMLCNSYGLNVGVLNAVSTLLNQIFLAHFENGEEDAGRIGLAIILTGMAGSVSFGIILDKTHKFKQTAVTVYFLTFCGQILFAVFTCMGVKWMVYVSAIFLGYFMSGYLALGYDLCTEFTYPESENIPAGILNITTSIYGIILIISLELLMHMYGDIPVHIGLCLALLLGSILTTITKDEQRRQDARKKAQYYGVSSMMVDWTSMLYMALYATFIFPASYVTDRCGLRWTAIIGAGFNCLGAWIKTFSIQPDRFYVAFIGQSIVAFAQTMVLPLPGRVAAQWFPSTQLSTATSLGIFGNQLGVALGFLLGPIIVKNHNNLNDIGKDLSRLCWMVAIVSTVAFALILTLFQKEPKLPPSETRALQKMNRTKEREKFIEPIKRLCRNKSFIMLCNSYGLNIGVFSAVSTLLNQIFLVHFENGEEDAGRIGLAIILTGMAGSVSFGIILDKTHKYKQTAVTVYFLTFCGQMLFAVFTCMGIKWMVYVSAIFLGYFMSGYLAMGFDLCAEYTYPESENIPAGFLNITTSIYGIILVISLGLLLQTYGDIPVHIGLCLVLLLGFIMTTITKDEQRRQDARKKAQYTEIAKIEKYIDDLILVLLYIGLAVTSDLSGYKPRGWRPNGRRFNPNNNRLHAYYDAPGLQSYEPPDTAATYRDPLFTTTTTTRPRTTTVKTTTTPRSREPTTSPNEQSEDDFETTNPALAIANSFAFNRPVYVYNTFPFLPAQIIV</sequence>
<evidence type="ECO:0000313" key="8">
    <source>
        <dbReference type="EMBL" id="KYN04924.1"/>
    </source>
</evidence>
<feature type="transmembrane region" description="Helical" evidence="6">
    <location>
        <begin position="304"/>
        <end position="322"/>
    </location>
</feature>
<feature type="transmembrane region" description="Helical" evidence="6">
    <location>
        <begin position="357"/>
        <end position="376"/>
    </location>
</feature>
<comment type="subcellular location">
    <subcellularLocation>
        <location evidence="1">Membrane</location>
        <topology evidence="1">Multi-pass membrane protein</topology>
    </subcellularLocation>
</comment>
<proteinExistence type="predicted"/>
<feature type="transmembrane region" description="Helical" evidence="6">
    <location>
        <begin position="39"/>
        <end position="57"/>
    </location>
</feature>
<feature type="transmembrane region" description="Helical" evidence="6">
    <location>
        <begin position="491"/>
        <end position="508"/>
    </location>
</feature>
<dbReference type="Gene3D" id="1.20.1250.20">
    <property type="entry name" value="MFS general substrate transporter like domains"/>
    <property type="match status" value="2"/>
</dbReference>
<dbReference type="PANTHER" id="PTHR10924">
    <property type="entry name" value="MAJOR FACILITATOR SUPERFAMILY PROTEIN-RELATED"/>
    <property type="match status" value="1"/>
</dbReference>
<feature type="transmembrane region" description="Helical" evidence="6">
    <location>
        <begin position="784"/>
        <end position="803"/>
    </location>
</feature>
<dbReference type="InterPro" id="IPR049680">
    <property type="entry name" value="FLVCR1-2_SLC49-like"/>
</dbReference>
<feature type="transmembrane region" description="Helical" evidence="6">
    <location>
        <begin position="717"/>
        <end position="738"/>
    </location>
</feature>
<evidence type="ECO:0000256" key="5">
    <source>
        <dbReference type="SAM" id="MobiDB-lite"/>
    </source>
</evidence>
<keyword evidence="9" id="KW-1185">Reference proteome</keyword>
<keyword evidence="2 6" id="KW-0812">Transmembrane</keyword>
<dbReference type="InterPro" id="IPR020846">
    <property type="entry name" value="MFS_dom"/>
</dbReference>
<feature type="region of interest" description="Disordered" evidence="5">
    <location>
        <begin position="915"/>
        <end position="957"/>
    </location>
</feature>
<reference evidence="8 9" key="1">
    <citation type="submission" date="2016-03" db="EMBL/GenBank/DDBJ databases">
        <title>Cyphomyrmex costatus WGS genome.</title>
        <authorList>
            <person name="Nygaard S."/>
            <person name="Hu H."/>
            <person name="Boomsma J."/>
            <person name="Zhang G."/>
        </authorList>
    </citation>
    <scope>NUCLEOTIDE SEQUENCE [LARGE SCALE GENOMIC DNA]</scope>
    <source>
        <strain evidence="8">MS0001</strain>
        <tissue evidence="8">Whole body</tissue>
    </source>
</reference>
<dbReference type="GO" id="GO:0016020">
    <property type="term" value="C:membrane"/>
    <property type="evidence" value="ECO:0007669"/>
    <property type="project" value="UniProtKB-SubCell"/>
</dbReference>
<protein>
    <submittedName>
        <fullName evidence="8">Feline leukemia virus subgroup C receptor-related protein 2</fullName>
    </submittedName>
</protein>
<dbReference type="GO" id="GO:0097037">
    <property type="term" value="P:heme export"/>
    <property type="evidence" value="ECO:0007669"/>
    <property type="project" value="TreeGrafter"/>
</dbReference>
<evidence type="ECO:0000256" key="6">
    <source>
        <dbReference type="SAM" id="Phobius"/>
    </source>
</evidence>
<evidence type="ECO:0000259" key="7">
    <source>
        <dbReference type="PROSITE" id="PS50850"/>
    </source>
</evidence>
<organism evidence="8 9">
    <name type="scientific">Cyphomyrmex costatus</name>
    <dbReference type="NCBI Taxonomy" id="456900"/>
    <lineage>
        <taxon>Eukaryota</taxon>
        <taxon>Metazoa</taxon>
        <taxon>Ecdysozoa</taxon>
        <taxon>Arthropoda</taxon>
        <taxon>Hexapoda</taxon>
        <taxon>Insecta</taxon>
        <taxon>Pterygota</taxon>
        <taxon>Neoptera</taxon>
        <taxon>Endopterygota</taxon>
        <taxon>Hymenoptera</taxon>
        <taxon>Apocrita</taxon>
        <taxon>Aculeata</taxon>
        <taxon>Formicoidea</taxon>
        <taxon>Formicidae</taxon>
        <taxon>Myrmicinae</taxon>
        <taxon>Cyphomyrmex</taxon>
    </lineage>
</organism>
<feature type="transmembrane region" description="Helical" evidence="6">
    <location>
        <begin position="334"/>
        <end position="351"/>
    </location>
</feature>
<feature type="transmembrane region" description="Helical" evidence="6">
    <location>
        <begin position="463"/>
        <end position="485"/>
    </location>
</feature>
<feature type="domain" description="Major facilitator superfamily (MFS) profile" evidence="7">
    <location>
        <begin position="406"/>
        <end position="835"/>
    </location>
</feature>
<feature type="transmembrane region" description="Helical" evidence="6">
    <location>
        <begin position="692"/>
        <end position="711"/>
    </location>
</feature>
<feature type="transmembrane region" description="Helical" evidence="6">
    <location>
        <begin position="745"/>
        <end position="764"/>
    </location>
</feature>
<evidence type="ECO:0000256" key="2">
    <source>
        <dbReference type="ARBA" id="ARBA00022692"/>
    </source>
</evidence>
<dbReference type="InterPro" id="IPR036259">
    <property type="entry name" value="MFS_trans_sf"/>
</dbReference>
<feature type="transmembrane region" description="Helical" evidence="6">
    <location>
        <begin position="422"/>
        <end position="442"/>
    </location>
</feature>
<dbReference type="GO" id="GO:0015232">
    <property type="term" value="F:heme transmembrane transporter activity"/>
    <property type="evidence" value="ECO:0007669"/>
    <property type="project" value="TreeGrafter"/>
</dbReference>
<dbReference type="STRING" id="456900.A0A195CXP7"/>
<evidence type="ECO:0000256" key="1">
    <source>
        <dbReference type="ARBA" id="ARBA00004141"/>
    </source>
</evidence>
<dbReference type="GO" id="GO:0020037">
    <property type="term" value="F:heme binding"/>
    <property type="evidence" value="ECO:0007669"/>
    <property type="project" value="TreeGrafter"/>
</dbReference>
<dbReference type="AlphaFoldDB" id="A0A195CXP7"/>
<dbReference type="PANTHER" id="PTHR10924:SF4">
    <property type="entry name" value="GH15861P"/>
    <property type="match status" value="1"/>
</dbReference>
<dbReference type="Pfam" id="PF07690">
    <property type="entry name" value="MFS_1"/>
    <property type="match status" value="2"/>
</dbReference>
<dbReference type="InterPro" id="IPR011701">
    <property type="entry name" value="MFS"/>
</dbReference>
<dbReference type="PROSITE" id="PS50850">
    <property type="entry name" value="MFS"/>
    <property type="match status" value="1"/>
</dbReference>
<accession>A0A195CXP7</accession>
<gene>
    <name evidence="8" type="ORF">ALC62_04309</name>
</gene>
<feature type="transmembrane region" description="Helical" evidence="6">
    <location>
        <begin position="559"/>
        <end position="579"/>
    </location>
</feature>
<evidence type="ECO:0000256" key="3">
    <source>
        <dbReference type="ARBA" id="ARBA00022989"/>
    </source>
</evidence>
<feature type="compositionally biased region" description="Low complexity" evidence="5">
    <location>
        <begin position="922"/>
        <end position="949"/>
    </location>
</feature>
<dbReference type="EMBL" id="KQ977220">
    <property type="protein sequence ID" value="KYN04924.1"/>
    <property type="molecule type" value="Genomic_DNA"/>
</dbReference>
<keyword evidence="4 6" id="KW-0472">Membrane</keyword>
<feature type="transmembrane region" description="Helical" evidence="6">
    <location>
        <begin position="520"/>
        <end position="539"/>
    </location>
</feature>
<evidence type="ECO:0000313" key="9">
    <source>
        <dbReference type="Proteomes" id="UP000078542"/>
    </source>
</evidence>
<evidence type="ECO:0000256" key="4">
    <source>
        <dbReference type="ARBA" id="ARBA00023136"/>
    </source>
</evidence>
<dbReference type="SUPFAM" id="SSF103473">
    <property type="entry name" value="MFS general substrate transporter"/>
    <property type="match status" value="2"/>
</dbReference>
<feature type="transmembrane region" description="Helical" evidence="6">
    <location>
        <begin position="595"/>
        <end position="614"/>
    </location>
</feature>
<name>A0A195CXP7_9HYME</name>
<dbReference type="Proteomes" id="UP000078542">
    <property type="component" value="Unassembled WGS sequence"/>
</dbReference>
<keyword evidence="3 6" id="KW-1133">Transmembrane helix</keyword>
<feature type="transmembrane region" description="Helical" evidence="6">
    <location>
        <begin position="396"/>
        <end position="416"/>
    </location>
</feature>
<feature type="transmembrane region" description="Helical" evidence="6">
    <location>
        <begin position="660"/>
        <end position="680"/>
    </location>
</feature>
<feature type="transmembrane region" description="Helical" evidence="6">
    <location>
        <begin position="131"/>
        <end position="151"/>
    </location>
</feature>
<keyword evidence="8" id="KW-0675">Receptor</keyword>
<feature type="transmembrane region" description="Helical" evidence="6">
    <location>
        <begin position="171"/>
        <end position="191"/>
    </location>
</feature>